<protein>
    <recommendedName>
        <fullName evidence="3">CSD domain-containing protein</fullName>
    </recommendedName>
</protein>
<evidence type="ECO:0000256" key="2">
    <source>
        <dbReference type="SAM" id="MobiDB-lite"/>
    </source>
</evidence>
<dbReference type="InterPro" id="IPR011129">
    <property type="entry name" value="CSD"/>
</dbReference>
<proteinExistence type="predicted"/>
<dbReference type="CDD" id="cd04458">
    <property type="entry name" value="CSP_CDS"/>
    <property type="match status" value="1"/>
</dbReference>
<reference evidence="5" key="1">
    <citation type="journal article" date="2019" name="Int. J. Syst. Evol. Microbiol.">
        <title>The Global Catalogue of Microorganisms (GCM) 10K type strain sequencing project: providing services to taxonomists for standard genome sequencing and annotation.</title>
        <authorList>
            <consortium name="The Broad Institute Genomics Platform"/>
            <consortium name="The Broad Institute Genome Sequencing Center for Infectious Disease"/>
            <person name="Wu L."/>
            <person name="Ma J."/>
        </authorList>
    </citation>
    <scope>NUCLEOTIDE SEQUENCE [LARGE SCALE GENOMIC DNA]</scope>
    <source>
        <strain evidence="5">JCM 32206</strain>
    </source>
</reference>
<dbReference type="InterPro" id="IPR012340">
    <property type="entry name" value="NA-bd_OB-fold"/>
</dbReference>
<dbReference type="Proteomes" id="UP001501183">
    <property type="component" value="Unassembled WGS sequence"/>
</dbReference>
<dbReference type="InterPro" id="IPR019844">
    <property type="entry name" value="CSD_CS"/>
</dbReference>
<evidence type="ECO:0000256" key="1">
    <source>
        <dbReference type="RuleBase" id="RU000408"/>
    </source>
</evidence>
<dbReference type="EMBL" id="BAABFB010000046">
    <property type="protein sequence ID" value="GAA4481102.1"/>
    <property type="molecule type" value="Genomic_DNA"/>
</dbReference>
<dbReference type="PANTHER" id="PTHR46565:SF20">
    <property type="entry name" value="COLD SHOCK DOMAIN-CONTAINING PROTEIN 4"/>
    <property type="match status" value="1"/>
</dbReference>
<name>A0ABP8P6G3_9NOCA</name>
<dbReference type="Gene3D" id="2.40.50.140">
    <property type="entry name" value="Nucleic acid-binding proteins"/>
    <property type="match status" value="1"/>
</dbReference>
<organism evidence="4 5">
    <name type="scientific">Rhodococcus olei</name>
    <dbReference type="NCBI Taxonomy" id="2161675"/>
    <lineage>
        <taxon>Bacteria</taxon>
        <taxon>Bacillati</taxon>
        <taxon>Actinomycetota</taxon>
        <taxon>Actinomycetes</taxon>
        <taxon>Mycobacteriales</taxon>
        <taxon>Nocardiaceae</taxon>
        <taxon>Rhodococcus</taxon>
    </lineage>
</organism>
<dbReference type="SMART" id="SM00357">
    <property type="entry name" value="CSP"/>
    <property type="match status" value="1"/>
</dbReference>
<dbReference type="PROSITE" id="PS00352">
    <property type="entry name" value="CSD_1"/>
    <property type="match status" value="1"/>
</dbReference>
<evidence type="ECO:0000313" key="5">
    <source>
        <dbReference type="Proteomes" id="UP001501183"/>
    </source>
</evidence>
<dbReference type="Pfam" id="PF00313">
    <property type="entry name" value="CSD"/>
    <property type="match status" value="1"/>
</dbReference>
<gene>
    <name evidence="4" type="ORF">GCM10023094_28710</name>
</gene>
<evidence type="ECO:0000259" key="3">
    <source>
        <dbReference type="PROSITE" id="PS51857"/>
    </source>
</evidence>
<evidence type="ECO:0000313" key="4">
    <source>
        <dbReference type="EMBL" id="GAA4481102.1"/>
    </source>
</evidence>
<comment type="caution">
    <text evidence="4">The sequence shown here is derived from an EMBL/GenBank/DDBJ whole genome shotgun (WGS) entry which is preliminary data.</text>
</comment>
<feature type="domain" description="CSD" evidence="3">
    <location>
        <begin position="35"/>
        <end position="101"/>
    </location>
</feature>
<dbReference type="SUPFAM" id="SSF50249">
    <property type="entry name" value="Nucleic acid-binding proteins"/>
    <property type="match status" value="1"/>
</dbReference>
<accession>A0ABP8P6G3</accession>
<comment type="subcellular location">
    <subcellularLocation>
        <location evidence="1">Cytoplasm</location>
    </subcellularLocation>
</comment>
<dbReference type="PANTHER" id="PTHR46565">
    <property type="entry name" value="COLD SHOCK DOMAIN PROTEIN 2"/>
    <property type="match status" value="1"/>
</dbReference>
<dbReference type="PROSITE" id="PS51857">
    <property type="entry name" value="CSD_2"/>
    <property type="match status" value="1"/>
</dbReference>
<feature type="region of interest" description="Disordered" evidence="2">
    <location>
        <begin position="1"/>
        <end position="22"/>
    </location>
</feature>
<dbReference type="InterPro" id="IPR002059">
    <property type="entry name" value="CSP_DNA-bd"/>
</dbReference>
<dbReference type="PRINTS" id="PR00050">
    <property type="entry name" value="COLDSHOCK"/>
</dbReference>
<sequence>MPTDRPDCARGGSISSRAETSMRGLGSQLQGVVGTALGVVKWFNGEKGFGFIAPDDGGADLFVHHSEISGSGFKSLDENQRVEFEVGQGAEGSACAQNPRPV</sequence>
<keyword evidence="5" id="KW-1185">Reference proteome</keyword>